<keyword evidence="4 11" id="KW-0138">CF(0)</keyword>
<comment type="similarity">
    <text evidence="2 11">Belongs to the ATPase e subunit family.</text>
</comment>
<dbReference type="GO" id="GO:0015078">
    <property type="term" value="F:proton transmembrane transporter activity"/>
    <property type="evidence" value="ECO:0007669"/>
    <property type="project" value="InterPro"/>
</dbReference>
<dbReference type="InterPro" id="IPR008386">
    <property type="entry name" value="ATP_synth_F0_esu_mt"/>
</dbReference>
<dbReference type="EMBL" id="KQ964463">
    <property type="protein sequence ID" value="KXN71959.1"/>
    <property type="molecule type" value="Genomic_DNA"/>
</dbReference>
<evidence type="ECO:0000256" key="6">
    <source>
        <dbReference type="ARBA" id="ARBA00022792"/>
    </source>
</evidence>
<evidence type="ECO:0000256" key="1">
    <source>
        <dbReference type="ARBA" id="ARBA00004273"/>
    </source>
</evidence>
<keyword evidence="5 11" id="KW-0375">Hydrogen ion transport</keyword>
<dbReference type="OrthoDB" id="2125027at2759"/>
<keyword evidence="9" id="KW-0472">Membrane</keyword>
<keyword evidence="6 11" id="KW-0999">Mitochondrion inner membrane</keyword>
<dbReference type="OMA" id="FYGLYHQ"/>
<dbReference type="GO" id="GO:0015986">
    <property type="term" value="P:proton motive force-driven ATP synthesis"/>
    <property type="evidence" value="ECO:0007669"/>
    <property type="project" value="InterPro"/>
</dbReference>
<evidence type="ECO:0000256" key="2">
    <source>
        <dbReference type="ARBA" id="ARBA00007333"/>
    </source>
</evidence>
<keyword evidence="3 11" id="KW-0813">Transport</keyword>
<dbReference type="Pfam" id="PF05680">
    <property type="entry name" value="ATP-synt_E"/>
    <property type="match status" value="1"/>
</dbReference>
<gene>
    <name evidence="12" type="ORF">CONCODRAFT_5287</name>
</gene>
<organism evidence="12 13">
    <name type="scientific">Conidiobolus coronatus (strain ATCC 28846 / CBS 209.66 / NRRL 28638)</name>
    <name type="common">Delacroixia coronata</name>
    <dbReference type="NCBI Taxonomy" id="796925"/>
    <lineage>
        <taxon>Eukaryota</taxon>
        <taxon>Fungi</taxon>
        <taxon>Fungi incertae sedis</taxon>
        <taxon>Zoopagomycota</taxon>
        <taxon>Entomophthoromycotina</taxon>
        <taxon>Entomophthoromycetes</taxon>
        <taxon>Entomophthorales</taxon>
        <taxon>Ancylistaceae</taxon>
        <taxon>Conidiobolus</taxon>
    </lineage>
</organism>
<comment type="subunit">
    <text evidence="11">F-type ATPases have 2 components, CF(1) - the catalytic core - and CF(0) - the membrane proton channel. CF(1) and CF(0) have multiple subunits.</text>
</comment>
<accession>A0A137PAC2</accession>
<dbReference type="AlphaFoldDB" id="A0A137PAC2"/>
<evidence type="ECO:0000256" key="10">
    <source>
        <dbReference type="ARBA" id="ARBA00023310"/>
    </source>
</evidence>
<protein>
    <recommendedName>
        <fullName evidence="11">ATP synthase F(0) complex subunit e, mitochondrial</fullName>
    </recommendedName>
</protein>
<evidence type="ECO:0000256" key="9">
    <source>
        <dbReference type="ARBA" id="ARBA00023136"/>
    </source>
</evidence>
<keyword evidence="7 11" id="KW-0406">Ion transport</keyword>
<name>A0A137PAC2_CONC2</name>
<evidence type="ECO:0000313" key="13">
    <source>
        <dbReference type="Proteomes" id="UP000070444"/>
    </source>
</evidence>
<evidence type="ECO:0000256" key="3">
    <source>
        <dbReference type="ARBA" id="ARBA00022448"/>
    </source>
</evidence>
<reference evidence="12 13" key="1">
    <citation type="journal article" date="2015" name="Genome Biol. Evol.">
        <title>Phylogenomic analyses indicate that early fungi evolved digesting cell walls of algal ancestors of land plants.</title>
        <authorList>
            <person name="Chang Y."/>
            <person name="Wang S."/>
            <person name="Sekimoto S."/>
            <person name="Aerts A.L."/>
            <person name="Choi C."/>
            <person name="Clum A."/>
            <person name="LaButti K.M."/>
            <person name="Lindquist E.A."/>
            <person name="Yee Ngan C."/>
            <person name="Ohm R.A."/>
            <person name="Salamov A.A."/>
            <person name="Grigoriev I.V."/>
            <person name="Spatafora J.W."/>
            <person name="Berbee M.L."/>
        </authorList>
    </citation>
    <scope>NUCLEOTIDE SEQUENCE [LARGE SCALE GENOMIC DNA]</scope>
    <source>
        <strain evidence="12 13">NRRL 28638</strain>
    </source>
</reference>
<evidence type="ECO:0000256" key="11">
    <source>
        <dbReference type="RuleBase" id="RU367005"/>
    </source>
</evidence>
<evidence type="ECO:0000313" key="12">
    <source>
        <dbReference type="EMBL" id="KXN71959.1"/>
    </source>
</evidence>
<comment type="subcellular location">
    <subcellularLocation>
        <location evidence="1 11">Mitochondrion inner membrane</location>
    </subcellularLocation>
</comment>
<evidence type="ECO:0000256" key="8">
    <source>
        <dbReference type="ARBA" id="ARBA00023128"/>
    </source>
</evidence>
<evidence type="ECO:0000256" key="5">
    <source>
        <dbReference type="ARBA" id="ARBA00022781"/>
    </source>
</evidence>
<dbReference type="GO" id="GO:0045259">
    <property type="term" value="C:proton-transporting ATP synthase complex"/>
    <property type="evidence" value="ECO:0007669"/>
    <property type="project" value="UniProtKB-UniRule"/>
</dbReference>
<keyword evidence="10 11" id="KW-0066">ATP synthesis</keyword>
<keyword evidence="13" id="KW-1185">Reference proteome</keyword>
<evidence type="ECO:0000256" key="4">
    <source>
        <dbReference type="ARBA" id="ARBA00022547"/>
    </source>
</evidence>
<comment type="function">
    <text evidence="11">Subunit e, of the mitochondrial membrane ATP synthase complex (F(1)F(0) ATP synthase or Complex V) that produces ATP from ADP in the presence of a proton gradient across the membrane which is generated by electron transport complexes of the respiratory chain. ATP synthase complex consist of a soluble F(1) head domain - the catalytic core - and a membrane F(1) domain - the membrane proton channel. These two domains are linked by a central stalk rotating inside the F(1) region and a stationary peripheral stalk. During catalysis, ATP synthesis in the catalytic domain of F(1) is coupled via a rotary mechanism of the central stalk subunits to proton translocation. In vivo, can only synthesize ATP although its ATP hydrolase activity can be activated artificially in vitro. Part of the complex F(0) domain.</text>
</comment>
<evidence type="ECO:0000256" key="7">
    <source>
        <dbReference type="ARBA" id="ARBA00023065"/>
    </source>
</evidence>
<keyword evidence="8 11" id="KW-0496">Mitochondrion</keyword>
<sequence>MTTPLVSFLRWGAFGTGIVYGFTRHNKLVKLEADLAAKKEFQRKEDLIKQAKAAYAATKVIQSKSNDVISDPEDPKFDLEAYLLSFEKN</sequence>
<dbReference type="Proteomes" id="UP000070444">
    <property type="component" value="Unassembled WGS sequence"/>
</dbReference>
<dbReference type="GO" id="GO:0005743">
    <property type="term" value="C:mitochondrial inner membrane"/>
    <property type="evidence" value="ECO:0007669"/>
    <property type="project" value="UniProtKB-SubCell"/>
</dbReference>
<proteinExistence type="inferred from homology"/>
<dbReference type="STRING" id="796925.A0A137PAC2"/>